<dbReference type="PANTHER" id="PTHR43877:SF2">
    <property type="entry name" value="AMINOALKYLPHOSPHONATE N-ACETYLTRANSFERASE-RELATED"/>
    <property type="match status" value="1"/>
</dbReference>
<dbReference type="EMBL" id="CP058561">
    <property type="protein sequence ID" value="QUH30896.1"/>
    <property type="molecule type" value="Genomic_DNA"/>
</dbReference>
<dbReference type="InterPro" id="IPR050832">
    <property type="entry name" value="Bact_Acetyltransf"/>
</dbReference>
<dbReference type="RefSeq" id="WP_212691006.1">
    <property type="nucleotide sequence ID" value="NZ_CP058561.1"/>
</dbReference>
<reference evidence="4 5" key="1">
    <citation type="submission" date="2020-07" db="EMBL/GenBank/DDBJ databases">
        <title>Vallitalea guaymasensis genome.</title>
        <authorList>
            <person name="Postec A."/>
        </authorList>
    </citation>
    <scope>NUCLEOTIDE SEQUENCE [LARGE SCALE GENOMIC DNA]</scope>
    <source>
        <strain evidence="4 5">Ra1766G1</strain>
    </source>
</reference>
<keyword evidence="2" id="KW-0012">Acyltransferase</keyword>
<feature type="domain" description="N-acetyltransferase" evidence="3">
    <location>
        <begin position="2"/>
        <end position="168"/>
    </location>
</feature>
<keyword evidence="5" id="KW-1185">Reference proteome</keyword>
<keyword evidence="1" id="KW-0808">Transferase</keyword>
<evidence type="ECO:0000313" key="5">
    <source>
        <dbReference type="Proteomes" id="UP000677305"/>
    </source>
</evidence>
<dbReference type="CDD" id="cd04301">
    <property type="entry name" value="NAT_SF"/>
    <property type="match status" value="1"/>
</dbReference>
<evidence type="ECO:0000313" key="4">
    <source>
        <dbReference type="EMBL" id="QUH30896.1"/>
    </source>
</evidence>
<accession>A0A8J8SDW7</accession>
<dbReference type="InterPro" id="IPR016181">
    <property type="entry name" value="Acyl_CoA_acyltransferase"/>
</dbReference>
<gene>
    <name evidence="4" type="ORF">HYG85_19015</name>
</gene>
<dbReference type="InterPro" id="IPR000182">
    <property type="entry name" value="GNAT_dom"/>
</dbReference>
<evidence type="ECO:0000256" key="1">
    <source>
        <dbReference type="ARBA" id="ARBA00022679"/>
    </source>
</evidence>
<evidence type="ECO:0000256" key="2">
    <source>
        <dbReference type="ARBA" id="ARBA00023315"/>
    </source>
</evidence>
<dbReference type="Pfam" id="PF00583">
    <property type="entry name" value="Acetyltransf_1"/>
    <property type="match status" value="1"/>
</dbReference>
<dbReference type="GO" id="GO:0016747">
    <property type="term" value="F:acyltransferase activity, transferring groups other than amino-acyl groups"/>
    <property type="evidence" value="ECO:0007669"/>
    <property type="project" value="InterPro"/>
</dbReference>
<dbReference type="Gene3D" id="3.40.630.30">
    <property type="match status" value="1"/>
</dbReference>
<dbReference type="KEGG" id="vgu:HYG85_19015"/>
<evidence type="ECO:0000259" key="3">
    <source>
        <dbReference type="PROSITE" id="PS51186"/>
    </source>
</evidence>
<dbReference type="Proteomes" id="UP000677305">
    <property type="component" value="Chromosome"/>
</dbReference>
<proteinExistence type="predicted"/>
<dbReference type="PROSITE" id="PS51186">
    <property type="entry name" value="GNAT"/>
    <property type="match status" value="1"/>
</dbReference>
<sequence length="170" mass="19605">MAEIIKAKIDDIADIMKLINDCVNNMRANNIFQWDEDYPNEEVILEDIADGNLYVMKDENRFLGIITLNEEQDEEYKTVDWKSKSSDILVVHRLAVSPLGQGKGIGKSFMSFAEDLVRQKNYNSIRLDTYSGNPIALSFYKRLGYEKVGEVYFPGRELAFYCYEKIFGSN</sequence>
<dbReference type="AlphaFoldDB" id="A0A8J8SDW7"/>
<organism evidence="4 5">
    <name type="scientific">Vallitalea guaymasensis</name>
    <dbReference type="NCBI Taxonomy" id="1185412"/>
    <lineage>
        <taxon>Bacteria</taxon>
        <taxon>Bacillati</taxon>
        <taxon>Bacillota</taxon>
        <taxon>Clostridia</taxon>
        <taxon>Lachnospirales</taxon>
        <taxon>Vallitaleaceae</taxon>
        <taxon>Vallitalea</taxon>
    </lineage>
</organism>
<dbReference type="SUPFAM" id="SSF55729">
    <property type="entry name" value="Acyl-CoA N-acyltransferases (Nat)"/>
    <property type="match status" value="1"/>
</dbReference>
<dbReference type="PANTHER" id="PTHR43877">
    <property type="entry name" value="AMINOALKYLPHOSPHONATE N-ACETYLTRANSFERASE-RELATED-RELATED"/>
    <property type="match status" value="1"/>
</dbReference>
<name>A0A8J8SDW7_9FIRM</name>
<protein>
    <submittedName>
        <fullName evidence="4">GNAT family N-acetyltransferase</fullName>
    </submittedName>
</protein>